<protein>
    <submittedName>
        <fullName evidence="2">Uncharacterized protein</fullName>
    </submittedName>
</protein>
<dbReference type="AlphaFoldDB" id="A0AAD6S311"/>
<accession>A0AAD6S311</accession>
<dbReference type="EMBL" id="JARJCM010000278">
    <property type="protein sequence ID" value="KAJ7019950.1"/>
    <property type="molecule type" value="Genomic_DNA"/>
</dbReference>
<comment type="caution">
    <text evidence="2">The sequence shown here is derived from an EMBL/GenBank/DDBJ whole genome shotgun (WGS) entry which is preliminary data.</text>
</comment>
<keyword evidence="3" id="KW-1185">Reference proteome</keyword>
<feature type="compositionally biased region" description="Pro residues" evidence="1">
    <location>
        <begin position="424"/>
        <end position="445"/>
    </location>
</feature>
<evidence type="ECO:0000256" key="1">
    <source>
        <dbReference type="SAM" id="MobiDB-lite"/>
    </source>
</evidence>
<gene>
    <name evidence="2" type="ORF">C8F04DRAFT_1275659</name>
</gene>
<feature type="region of interest" description="Disordered" evidence="1">
    <location>
        <begin position="424"/>
        <end position="488"/>
    </location>
</feature>
<sequence>MAQSASMLCVSPDYPMSLFKIPGPWLHPLTQSSKPDSTEMAKTFLAFLQNADIEELSAQNQDEITQFFKLLVEHANDSLSTYLHQRPQDGPHLRHYFGFPGGVNHPFNNWSRRYLQADVLCVLVTDTLLHIADPGNVAGPVPREDMRFDPTRVNLPIKLQEILLPLSRDFAAVLSAAEKRFRQFTQVKTERKASKPTTGSAHKLQYLNNLEKFTKPSREEPMVVNFTQAAYVLGIYLGGNVVVDTETLRNEAKLHADCLRIKITQSEINEKLDSCDLRRTLNPLLIATTISPLHLLSNHQLGSENSWAPEFFVHTWRRTGNEQRRDPTHPLSIVESLLWQQLIFTALHQKTTLEGLEAFFSDAKLLDTIEHGSREKAALSFTSDPPPPPELTPVIPSDPQLPQLDLNTLIPFDDNDNSLMIHRPPTPPPKTPRVPRPKAINPPPMIIETRRGRAKREPVKAPTPQVTTTTTQSHKPIRRPRPLNPKVTPVSSVYDPVVRFLAVIPGPDEPAISNATRARQLHENRKMRLDIGPNPPQVCFKCELFST</sequence>
<proteinExistence type="predicted"/>
<reference evidence="2" key="1">
    <citation type="submission" date="2023-03" db="EMBL/GenBank/DDBJ databases">
        <title>Massive genome expansion in bonnet fungi (Mycena s.s.) driven by repeated elements and novel gene families across ecological guilds.</title>
        <authorList>
            <consortium name="Lawrence Berkeley National Laboratory"/>
            <person name="Harder C.B."/>
            <person name="Miyauchi S."/>
            <person name="Viragh M."/>
            <person name="Kuo A."/>
            <person name="Thoen E."/>
            <person name="Andreopoulos B."/>
            <person name="Lu D."/>
            <person name="Skrede I."/>
            <person name="Drula E."/>
            <person name="Henrissat B."/>
            <person name="Morin E."/>
            <person name="Kohler A."/>
            <person name="Barry K."/>
            <person name="LaButti K."/>
            <person name="Morin E."/>
            <person name="Salamov A."/>
            <person name="Lipzen A."/>
            <person name="Mereny Z."/>
            <person name="Hegedus B."/>
            <person name="Baldrian P."/>
            <person name="Stursova M."/>
            <person name="Weitz H."/>
            <person name="Taylor A."/>
            <person name="Grigoriev I.V."/>
            <person name="Nagy L.G."/>
            <person name="Martin F."/>
            <person name="Kauserud H."/>
        </authorList>
    </citation>
    <scope>NUCLEOTIDE SEQUENCE</scope>
    <source>
        <strain evidence="2">CBHHK200</strain>
    </source>
</reference>
<feature type="compositionally biased region" description="Low complexity" evidence="1">
    <location>
        <begin position="462"/>
        <end position="472"/>
    </location>
</feature>
<dbReference type="Proteomes" id="UP001218188">
    <property type="component" value="Unassembled WGS sequence"/>
</dbReference>
<evidence type="ECO:0000313" key="3">
    <source>
        <dbReference type="Proteomes" id="UP001218188"/>
    </source>
</evidence>
<evidence type="ECO:0000313" key="2">
    <source>
        <dbReference type="EMBL" id="KAJ7019950.1"/>
    </source>
</evidence>
<feature type="region of interest" description="Disordered" evidence="1">
    <location>
        <begin position="376"/>
        <end position="400"/>
    </location>
</feature>
<name>A0AAD6S311_9AGAR</name>
<feature type="compositionally biased region" description="Basic and acidic residues" evidence="1">
    <location>
        <begin position="448"/>
        <end position="459"/>
    </location>
</feature>
<organism evidence="2 3">
    <name type="scientific">Mycena alexandri</name>
    <dbReference type="NCBI Taxonomy" id="1745969"/>
    <lineage>
        <taxon>Eukaryota</taxon>
        <taxon>Fungi</taxon>
        <taxon>Dikarya</taxon>
        <taxon>Basidiomycota</taxon>
        <taxon>Agaricomycotina</taxon>
        <taxon>Agaricomycetes</taxon>
        <taxon>Agaricomycetidae</taxon>
        <taxon>Agaricales</taxon>
        <taxon>Marasmiineae</taxon>
        <taxon>Mycenaceae</taxon>
        <taxon>Mycena</taxon>
    </lineage>
</organism>